<protein>
    <submittedName>
        <fullName evidence="1">Uncharacterized protein</fullName>
    </submittedName>
</protein>
<dbReference type="AlphaFoldDB" id="A0A7S4MV23"/>
<sequence>MQQRNFSTFPETAFFIQLFCSRLSTRLLNPTDREFGLGKFDAWEAASAKVERRTPYMKEWGDGSIAETPQDATKLWEAAKMEEKRQIKDDAKRVQSQPLRKGRDVAHVKATQCFWNMSFSLRSIFASSVLGFAIGAAVSCRIRLRHE</sequence>
<organism evidence="1">
    <name type="scientific">Odontella aurita</name>
    <dbReference type="NCBI Taxonomy" id="265563"/>
    <lineage>
        <taxon>Eukaryota</taxon>
        <taxon>Sar</taxon>
        <taxon>Stramenopiles</taxon>
        <taxon>Ochrophyta</taxon>
        <taxon>Bacillariophyta</taxon>
        <taxon>Mediophyceae</taxon>
        <taxon>Biddulphiophycidae</taxon>
        <taxon>Eupodiscales</taxon>
        <taxon>Odontellaceae</taxon>
        <taxon>Odontella</taxon>
    </lineage>
</organism>
<gene>
    <name evidence="1" type="ORF">OAUR00152_LOCUS18359</name>
</gene>
<accession>A0A7S4MV23</accession>
<name>A0A7S4MV23_9STRA</name>
<dbReference type="EMBL" id="HBKQ01027099">
    <property type="protein sequence ID" value="CAE2245153.1"/>
    <property type="molecule type" value="Transcribed_RNA"/>
</dbReference>
<proteinExistence type="predicted"/>
<reference evidence="1" key="1">
    <citation type="submission" date="2021-01" db="EMBL/GenBank/DDBJ databases">
        <authorList>
            <person name="Corre E."/>
            <person name="Pelletier E."/>
            <person name="Niang G."/>
            <person name="Scheremetjew M."/>
            <person name="Finn R."/>
            <person name="Kale V."/>
            <person name="Holt S."/>
            <person name="Cochrane G."/>
            <person name="Meng A."/>
            <person name="Brown T."/>
            <person name="Cohen L."/>
        </authorList>
    </citation>
    <scope>NUCLEOTIDE SEQUENCE</scope>
    <source>
        <strain evidence="1">Isolate 1302-5</strain>
    </source>
</reference>
<evidence type="ECO:0000313" key="1">
    <source>
        <dbReference type="EMBL" id="CAE2245153.1"/>
    </source>
</evidence>